<evidence type="ECO:0000313" key="2">
    <source>
        <dbReference type="EMBL" id="KAG0590039.1"/>
    </source>
</evidence>
<proteinExistence type="predicted"/>
<organism evidence="2 3">
    <name type="scientific">Ceratodon purpureus</name>
    <name type="common">Fire moss</name>
    <name type="synonym">Dicranum purpureum</name>
    <dbReference type="NCBI Taxonomy" id="3225"/>
    <lineage>
        <taxon>Eukaryota</taxon>
        <taxon>Viridiplantae</taxon>
        <taxon>Streptophyta</taxon>
        <taxon>Embryophyta</taxon>
        <taxon>Bryophyta</taxon>
        <taxon>Bryophytina</taxon>
        <taxon>Bryopsida</taxon>
        <taxon>Dicranidae</taxon>
        <taxon>Pseudoditrichales</taxon>
        <taxon>Ditrichaceae</taxon>
        <taxon>Ceratodon</taxon>
    </lineage>
</organism>
<sequence length="73" mass="8323">MRLWPNIWEDSCCVLTLVPLLSLIKLVSSFGAEAGVVSFTSKANIHLTFRDIFSSFKLRERADHCPLQNHSFK</sequence>
<accession>A0A8T0J4Q7</accession>
<reference evidence="2" key="1">
    <citation type="submission" date="2020-06" db="EMBL/GenBank/DDBJ databases">
        <title>WGS assembly of Ceratodon purpureus strain R40.</title>
        <authorList>
            <person name="Carey S.B."/>
            <person name="Jenkins J."/>
            <person name="Shu S."/>
            <person name="Lovell J.T."/>
            <person name="Sreedasyam A."/>
            <person name="Maumus F."/>
            <person name="Tiley G.P."/>
            <person name="Fernandez-Pozo N."/>
            <person name="Barry K."/>
            <person name="Chen C."/>
            <person name="Wang M."/>
            <person name="Lipzen A."/>
            <person name="Daum C."/>
            <person name="Saski C.A."/>
            <person name="Payton A.C."/>
            <person name="Mcbreen J.C."/>
            <person name="Conrad R.E."/>
            <person name="Kollar L.M."/>
            <person name="Olsson S."/>
            <person name="Huttunen S."/>
            <person name="Landis J.B."/>
            <person name="Wickett N.J."/>
            <person name="Johnson M.G."/>
            <person name="Rensing S.A."/>
            <person name="Grimwood J."/>
            <person name="Schmutz J."/>
            <person name="Mcdaniel S.F."/>
        </authorList>
    </citation>
    <scope>NUCLEOTIDE SEQUENCE</scope>
    <source>
        <strain evidence="2">R40</strain>
    </source>
</reference>
<name>A0A8T0J4Q7_CERPU</name>
<gene>
    <name evidence="2" type="ORF">KC19_1G066300</name>
</gene>
<comment type="caution">
    <text evidence="2">The sequence shown here is derived from an EMBL/GenBank/DDBJ whole genome shotgun (WGS) entry which is preliminary data.</text>
</comment>
<feature type="chain" id="PRO_5035864045" description="Secreted protein" evidence="1">
    <location>
        <begin position="30"/>
        <end position="73"/>
    </location>
</feature>
<keyword evidence="1" id="KW-0732">Signal</keyword>
<keyword evidence="3" id="KW-1185">Reference proteome</keyword>
<dbReference type="EMBL" id="CM026421">
    <property type="protein sequence ID" value="KAG0590039.1"/>
    <property type="molecule type" value="Genomic_DNA"/>
</dbReference>
<evidence type="ECO:0008006" key="4">
    <source>
        <dbReference type="Google" id="ProtNLM"/>
    </source>
</evidence>
<feature type="signal peptide" evidence="1">
    <location>
        <begin position="1"/>
        <end position="29"/>
    </location>
</feature>
<protein>
    <recommendedName>
        <fullName evidence="4">Secreted protein</fullName>
    </recommendedName>
</protein>
<dbReference type="AlphaFoldDB" id="A0A8T0J4Q7"/>
<evidence type="ECO:0000256" key="1">
    <source>
        <dbReference type="SAM" id="SignalP"/>
    </source>
</evidence>
<evidence type="ECO:0000313" key="3">
    <source>
        <dbReference type="Proteomes" id="UP000822688"/>
    </source>
</evidence>
<dbReference type="Proteomes" id="UP000822688">
    <property type="component" value="Chromosome 1"/>
</dbReference>